<dbReference type="EMBL" id="SRLO01000381">
    <property type="protein sequence ID" value="TNN58355.1"/>
    <property type="molecule type" value="Genomic_DNA"/>
</dbReference>
<sequence>MPHNHSPTERLNVVLQYFANKSDKKQVPHFKVPRPHDSTSAHSPHSTLNCSFYESSVGCWLPRPNWRLHPHSCHNKIMKFVGIKARSGNSKSSTIHQADGGREEEWAGLQQGHGTEVSQCISLQLILHPLALFLTSSPPLALTTFFLPCAHTSPLRPPPFPPRTLILLILQPAMANR</sequence>
<dbReference type="Proteomes" id="UP000314294">
    <property type="component" value="Unassembled WGS sequence"/>
</dbReference>
<proteinExistence type="predicted"/>
<name>A0A4Z2GZ35_9TELE</name>
<feature type="region of interest" description="Disordered" evidence="1">
    <location>
        <begin position="25"/>
        <end position="45"/>
    </location>
</feature>
<gene>
    <name evidence="2" type="ORF">EYF80_031418</name>
</gene>
<protein>
    <submittedName>
        <fullName evidence="2">Uncharacterized protein</fullName>
    </submittedName>
</protein>
<accession>A0A4Z2GZ35</accession>
<evidence type="ECO:0000256" key="1">
    <source>
        <dbReference type="SAM" id="MobiDB-lite"/>
    </source>
</evidence>
<dbReference type="AlphaFoldDB" id="A0A4Z2GZ35"/>
<organism evidence="2 3">
    <name type="scientific">Liparis tanakae</name>
    <name type="common">Tanaka's snailfish</name>
    <dbReference type="NCBI Taxonomy" id="230148"/>
    <lineage>
        <taxon>Eukaryota</taxon>
        <taxon>Metazoa</taxon>
        <taxon>Chordata</taxon>
        <taxon>Craniata</taxon>
        <taxon>Vertebrata</taxon>
        <taxon>Euteleostomi</taxon>
        <taxon>Actinopterygii</taxon>
        <taxon>Neopterygii</taxon>
        <taxon>Teleostei</taxon>
        <taxon>Neoteleostei</taxon>
        <taxon>Acanthomorphata</taxon>
        <taxon>Eupercaria</taxon>
        <taxon>Perciformes</taxon>
        <taxon>Cottioidei</taxon>
        <taxon>Cottales</taxon>
        <taxon>Liparidae</taxon>
        <taxon>Liparis</taxon>
    </lineage>
</organism>
<reference evidence="2 3" key="1">
    <citation type="submission" date="2019-03" db="EMBL/GenBank/DDBJ databases">
        <title>First draft genome of Liparis tanakae, snailfish: a comprehensive survey of snailfish specific genes.</title>
        <authorList>
            <person name="Kim W."/>
            <person name="Song I."/>
            <person name="Jeong J.-H."/>
            <person name="Kim D."/>
            <person name="Kim S."/>
            <person name="Ryu S."/>
            <person name="Song J.Y."/>
            <person name="Lee S.K."/>
        </authorList>
    </citation>
    <scope>NUCLEOTIDE SEQUENCE [LARGE SCALE GENOMIC DNA]</scope>
    <source>
        <tissue evidence="2">Muscle</tissue>
    </source>
</reference>
<keyword evidence="3" id="KW-1185">Reference proteome</keyword>
<evidence type="ECO:0000313" key="2">
    <source>
        <dbReference type="EMBL" id="TNN58355.1"/>
    </source>
</evidence>
<evidence type="ECO:0000313" key="3">
    <source>
        <dbReference type="Proteomes" id="UP000314294"/>
    </source>
</evidence>
<comment type="caution">
    <text evidence="2">The sequence shown here is derived from an EMBL/GenBank/DDBJ whole genome shotgun (WGS) entry which is preliminary data.</text>
</comment>